<evidence type="ECO:0000313" key="6">
    <source>
        <dbReference type="Proteomes" id="UP000293902"/>
    </source>
</evidence>
<evidence type="ECO:0000259" key="2">
    <source>
        <dbReference type="Pfam" id="PF12641"/>
    </source>
</evidence>
<dbReference type="Proteomes" id="UP000293902">
    <property type="component" value="Chromosome"/>
</dbReference>
<dbReference type="Pfam" id="PF12641">
    <property type="entry name" value="Flavodoxin_3"/>
    <property type="match status" value="1"/>
</dbReference>
<proteinExistence type="predicted"/>
<feature type="domain" description="Flavodoxin-like" evidence="2">
    <location>
        <begin position="4"/>
        <end position="41"/>
    </location>
</feature>
<gene>
    <name evidence="4" type="ORF">DO021_20745</name>
    <name evidence="3" type="ORF">EYB58_20995</name>
</gene>
<evidence type="ECO:0000313" key="5">
    <source>
        <dbReference type="Proteomes" id="UP000248798"/>
    </source>
</evidence>
<dbReference type="GO" id="GO:0010181">
    <property type="term" value="F:FMN binding"/>
    <property type="evidence" value="ECO:0007669"/>
    <property type="project" value="InterPro"/>
</dbReference>
<dbReference type="EMBL" id="CP036313">
    <property type="protein sequence ID" value="QBH15177.1"/>
    <property type="molecule type" value="Genomic_DNA"/>
</dbReference>
<sequence>MMETKMKDDPHHSMTPERKARLEEAAKHPDEKDLADARALFVELAQTAAGKKPA</sequence>
<dbReference type="InterPro" id="IPR008254">
    <property type="entry name" value="Flavodoxin/NO_synth"/>
</dbReference>
<dbReference type="AlphaFoldDB" id="A0A328F9R2"/>
<accession>A0A328F9R2</accession>
<feature type="region of interest" description="Disordered" evidence="1">
    <location>
        <begin position="1"/>
        <end position="33"/>
    </location>
</feature>
<evidence type="ECO:0000313" key="3">
    <source>
        <dbReference type="EMBL" id="QBH15177.1"/>
    </source>
</evidence>
<reference evidence="4 5" key="1">
    <citation type="submission" date="2018-06" db="EMBL/GenBank/DDBJ databases">
        <title>Complete Genome Sequence of Desulfobacter hydrogenophilus (DSM3380).</title>
        <authorList>
            <person name="Marietou A."/>
            <person name="Schreiber L."/>
            <person name="Marshall I."/>
            <person name="Jorgensen B."/>
        </authorList>
    </citation>
    <scope>NUCLEOTIDE SEQUENCE [LARGE SCALE GENOMIC DNA]</scope>
    <source>
        <strain evidence="4 5">DSM 3380</strain>
    </source>
</reference>
<dbReference type="Proteomes" id="UP000248798">
    <property type="component" value="Unassembled WGS sequence"/>
</dbReference>
<reference evidence="3 6" key="2">
    <citation type="submission" date="2019-02" db="EMBL/GenBank/DDBJ databases">
        <title>Complete genome sequence of Desulfobacter hydrogenophilus AcRS1.</title>
        <authorList>
            <person name="Marietou A."/>
            <person name="Lund M.B."/>
            <person name="Marshall I.P.G."/>
            <person name="Schreiber L."/>
            <person name="Jorgensen B."/>
        </authorList>
    </citation>
    <scope>NUCLEOTIDE SEQUENCE [LARGE SCALE GENOMIC DNA]</scope>
    <source>
        <strain evidence="3 6">AcRS1</strain>
    </source>
</reference>
<protein>
    <recommendedName>
        <fullName evidence="2">Flavodoxin-like domain-containing protein</fullName>
    </recommendedName>
</protein>
<evidence type="ECO:0000256" key="1">
    <source>
        <dbReference type="SAM" id="MobiDB-lite"/>
    </source>
</evidence>
<keyword evidence="6" id="KW-1185">Reference proteome</keyword>
<name>A0A328F9R2_9BACT</name>
<dbReference type="EMBL" id="QLNI01000063">
    <property type="protein sequence ID" value="RAM00132.1"/>
    <property type="molecule type" value="Genomic_DNA"/>
</dbReference>
<evidence type="ECO:0000313" key="4">
    <source>
        <dbReference type="EMBL" id="RAM00132.1"/>
    </source>
</evidence>
<organism evidence="4 5">
    <name type="scientific">Desulfobacter hydrogenophilus</name>
    <dbReference type="NCBI Taxonomy" id="2291"/>
    <lineage>
        <taxon>Bacteria</taxon>
        <taxon>Pseudomonadati</taxon>
        <taxon>Thermodesulfobacteriota</taxon>
        <taxon>Desulfobacteria</taxon>
        <taxon>Desulfobacterales</taxon>
        <taxon>Desulfobacteraceae</taxon>
        <taxon>Desulfobacter</taxon>
    </lineage>
</organism>